<protein>
    <submittedName>
        <fullName evidence="1">Uncharacterized protein</fullName>
    </submittedName>
</protein>
<evidence type="ECO:0000313" key="1">
    <source>
        <dbReference type="EMBL" id="ABJ60442.1"/>
    </source>
</evidence>
<dbReference type="Proteomes" id="UP000000664">
    <property type="component" value="Chromosome"/>
</dbReference>
<proteinExistence type="predicted"/>
<name>A0A805YUD3_LACGA</name>
<reference evidence="1 2" key="1">
    <citation type="journal article" date="2006" name="Proc. Natl. Acad. Sci. U.S.A.">
        <title>Comparative genomics of the lactic acid bacteria.</title>
        <authorList>
            <person name="Makarova K."/>
            <person name="Slesarev A."/>
            <person name="Wolf Y."/>
            <person name="Sorokin A."/>
            <person name="Mirkin B."/>
            <person name="Koonin E."/>
            <person name="Pavlov A."/>
            <person name="Pavlova N."/>
            <person name="Karamychev V."/>
            <person name="Polouchine N."/>
            <person name="Shakhova V."/>
            <person name="Grigoriev I."/>
            <person name="Lou Y."/>
            <person name="Rohksar D."/>
            <person name="Lucas S."/>
            <person name="Huang K."/>
            <person name="Goodstein D.M."/>
            <person name="Hawkins T."/>
            <person name="Plengvidhya V."/>
            <person name="Welker D."/>
            <person name="Hughes J."/>
            <person name="Goh Y."/>
            <person name="Benson A."/>
            <person name="Baldwin K."/>
            <person name="Lee J.H."/>
            <person name="Diaz-Muniz I."/>
            <person name="Dosti B."/>
            <person name="Smeianov V."/>
            <person name="Wechter W."/>
            <person name="Barabote R."/>
            <person name="Lorca G."/>
            <person name="Altermann E."/>
            <person name="Barrangou R."/>
            <person name="Ganesan B."/>
            <person name="Xie Y."/>
            <person name="Rawsthorne H."/>
            <person name="Tamir D."/>
            <person name="Parker C."/>
            <person name="Breidt F."/>
            <person name="Broadbent J."/>
            <person name="Hutkins R."/>
            <person name="O'Sullivan D."/>
            <person name="Steele J."/>
            <person name="Unlu G."/>
            <person name="Saier M."/>
            <person name="Klaenhammer T."/>
            <person name="Richardson P."/>
            <person name="Kozyavkin S."/>
            <person name="Weimer B."/>
            <person name="Mills D."/>
        </authorList>
    </citation>
    <scope>NUCLEOTIDE SEQUENCE [LARGE SCALE GENOMIC DNA]</scope>
    <source>
        <strain evidence="2">ATCC 33323 / DSM 20243 / BCRC 14619 / CIP 102991 / JCM 1131 / KCTC 3163 / NCIMB 11718 / NCTC 13722 / AM63</strain>
    </source>
</reference>
<accession>A0A805YUD3</accession>
<dbReference type="EMBL" id="CP000413">
    <property type="protein sequence ID" value="ABJ60442.1"/>
    <property type="molecule type" value="Genomic_DNA"/>
</dbReference>
<evidence type="ECO:0000313" key="2">
    <source>
        <dbReference type="Proteomes" id="UP000000664"/>
    </source>
</evidence>
<organism evidence="1 2">
    <name type="scientific">Lactobacillus gasseri (strain ATCC 33323 / DSM 20243 / BCRC 14619 / CIP 102991 / JCM 1131 / KCTC 3163 / NCIMB 11718 / NCTC 13722 / AM63)</name>
    <dbReference type="NCBI Taxonomy" id="324831"/>
    <lineage>
        <taxon>Bacteria</taxon>
        <taxon>Bacillati</taxon>
        <taxon>Bacillota</taxon>
        <taxon>Bacilli</taxon>
        <taxon>Lactobacillales</taxon>
        <taxon>Lactobacillaceae</taxon>
        <taxon>Lactobacillus</taxon>
    </lineage>
</organism>
<sequence length="96" mass="11262">MKQTDNNEQEYIVGITNVVSKLIAGNEHISVEEAEKRFKDSKVYEYLCHPPVPFYEEGPEDFYEMYVNLKTKGLMIDNTQLYLKNNPQLYSLHPDD</sequence>
<gene>
    <name evidence="1" type="ordered locus">LGAS_1069</name>
</gene>
<dbReference type="KEGG" id="lga:LGAS_1069"/>
<dbReference type="GeneID" id="29639169"/>
<dbReference type="RefSeq" id="WP_003647236.1">
    <property type="nucleotide sequence ID" value="NC_008530.1"/>
</dbReference>
<dbReference type="AlphaFoldDB" id="A0A805YUD3"/>